<organism evidence="1 2">
    <name type="scientific">Diphasiastrum complanatum</name>
    <name type="common">Issler's clubmoss</name>
    <name type="synonym">Lycopodium complanatum</name>
    <dbReference type="NCBI Taxonomy" id="34168"/>
    <lineage>
        <taxon>Eukaryota</taxon>
        <taxon>Viridiplantae</taxon>
        <taxon>Streptophyta</taxon>
        <taxon>Embryophyta</taxon>
        <taxon>Tracheophyta</taxon>
        <taxon>Lycopodiopsida</taxon>
        <taxon>Lycopodiales</taxon>
        <taxon>Lycopodiaceae</taxon>
        <taxon>Lycopodioideae</taxon>
        <taxon>Diphasiastrum</taxon>
    </lineage>
</organism>
<keyword evidence="2" id="KW-1185">Reference proteome</keyword>
<evidence type="ECO:0000313" key="2">
    <source>
        <dbReference type="Proteomes" id="UP001162992"/>
    </source>
</evidence>
<proteinExistence type="predicted"/>
<name>A0ACC2EC77_DIPCM</name>
<protein>
    <submittedName>
        <fullName evidence="1">Uncharacterized protein</fullName>
    </submittedName>
</protein>
<sequence length="194" mass="21234">MLILKLLSISKVKGGSIDCYTKSQAEDRKGERYKEEMASVAGEDLLPTMMSSLTHADSEPNMICFSDEAHDATFHFQIICLKEQLYIWIGCNSAKLGTVFASIPTPYNTTPSLAALIGGGASSTGGSMARRLAMKTGWSILLASNLPSNALVLESFAERKLFQELKNRGFIKAGHSKGREVTYSEDVEQDFTRP</sequence>
<dbReference type="Proteomes" id="UP001162992">
    <property type="component" value="Chromosome 2"/>
</dbReference>
<reference evidence="2" key="1">
    <citation type="journal article" date="2024" name="Proc. Natl. Acad. Sci. U.S.A.">
        <title>Extraordinary preservation of gene collinearity over three hundred million years revealed in homosporous lycophytes.</title>
        <authorList>
            <person name="Li C."/>
            <person name="Wickell D."/>
            <person name="Kuo L.Y."/>
            <person name="Chen X."/>
            <person name="Nie B."/>
            <person name="Liao X."/>
            <person name="Peng D."/>
            <person name="Ji J."/>
            <person name="Jenkins J."/>
            <person name="Williams M."/>
            <person name="Shu S."/>
            <person name="Plott C."/>
            <person name="Barry K."/>
            <person name="Rajasekar S."/>
            <person name="Grimwood J."/>
            <person name="Han X."/>
            <person name="Sun S."/>
            <person name="Hou Z."/>
            <person name="He W."/>
            <person name="Dai G."/>
            <person name="Sun C."/>
            <person name="Schmutz J."/>
            <person name="Leebens-Mack J.H."/>
            <person name="Li F.W."/>
            <person name="Wang L."/>
        </authorList>
    </citation>
    <scope>NUCLEOTIDE SEQUENCE [LARGE SCALE GENOMIC DNA]</scope>
    <source>
        <strain evidence="2">cv. PW_Plant_1</strain>
    </source>
</reference>
<evidence type="ECO:0000313" key="1">
    <source>
        <dbReference type="EMBL" id="KAJ7564078.1"/>
    </source>
</evidence>
<comment type="caution">
    <text evidence="1">The sequence shown here is derived from an EMBL/GenBank/DDBJ whole genome shotgun (WGS) entry which is preliminary data.</text>
</comment>
<accession>A0ACC2EC77</accession>
<gene>
    <name evidence="1" type="ORF">O6H91_02G000300</name>
</gene>
<dbReference type="EMBL" id="CM055093">
    <property type="protein sequence ID" value="KAJ7564078.1"/>
    <property type="molecule type" value="Genomic_DNA"/>
</dbReference>